<evidence type="ECO:0000256" key="5">
    <source>
        <dbReference type="ARBA" id="ARBA00022840"/>
    </source>
</evidence>
<evidence type="ECO:0000256" key="4">
    <source>
        <dbReference type="ARBA" id="ARBA00022741"/>
    </source>
</evidence>
<reference evidence="11" key="3">
    <citation type="submission" date="2010-09" db="EMBL/GenBank/DDBJ databases">
        <title>Annotation of Gaeumannomyces graminis var. tritici R3-111a-1.</title>
        <authorList>
            <consortium name="The Broad Institute Genome Sequencing Platform"/>
            <person name="Ma L.-J."/>
            <person name="Dead R."/>
            <person name="Young S.K."/>
            <person name="Zeng Q."/>
            <person name="Gargeya S."/>
            <person name="Fitzgerald M."/>
            <person name="Haas B."/>
            <person name="Abouelleil A."/>
            <person name="Alvarado L."/>
            <person name="Arachchi H.M."/>
            <person name="Berlin A."/>
            <person name="Brown A."/>
            <person name="Chapman S.B."/>
            <person name="Chen Z."/>
            <person name="Dunbar C."/>
            <person name="Freedman E."/>
            <person name="Gearin G."/>
            <person name="Gellesch M."/>
            <person name="Goldberg J."/>
            <person name="Griggs A."/>
            <person name="Gujja S."/>
            <person name="Heiman D."/>
            <person name="Howarth C."/>
            <person name="Larson L."/>
            <person name="Lui A."/>
            <person name="MacDonald P.J.P."/>
            <person name="Mehta T."/>
            <person name="Montmayeur A."/>
            <person name="Murphy C."/>
            <person name="Neiman D."/>
            <person name="Pearson M."/>
            <person name="Priest M."/>
            <person name="Roberts A."/>
            <person name="Saif S."/>
            <person name="Shea T."/>
            <person name="Shenoy N."/>
            <person name="Sisk P."/>
            <person name="Stolte C."/>
            <person name="Sykes S."/>
            <person name="Yandava C."/>
            <person name="Wortman J."/>
            <person name="Nusbaum C."/>
            <person name="Birren B."/>
        </authorList>
    </citation>
    <scope>NUCLEOTIDE SEQUENCE</scope>
    <source>
        <strain evidence="11">R3-111a-1</strain>
    </source>
</reference>
<dbReference type="EMBL" id="GL385400">
    <property type="protein sequence ID" value="EJT72001.1"/>
    <property type="molecule type" value="Genomic_DNA"/>
</dbReference>
<dbReference type="eggNOG" id="KOG2543">
    <property type="taxonomic scope" value="Eukaryota"/>
</dbReference>
<evidence type="ECO:0000256" key="7">
    <source>
        <dbReference type="SAM" id="MobiDB-lite"/>
    </source>
</evidence>
<keyword evidence="3" id="KW-0235">DNA replication</keyword>
<keyword evidence="6" id="KW-0539">Nucleus</keyword>
<keyword evidence="13" id="KW-1185">Reference proteome</keyword>
<dbReference type="GO" id="GO:0003688">
    <property type="term" value="F:DNA replication origin binding"/>
    <property type="evidence" value="ECO:0007669"/>
    <property type="project" value="TreeGrafter"/>
</dbReference>
<dbReference type="InterPro" id="IPR027417">
    <property type="entry name" value="P-loop_NTPase"/>
</dbReference>
<dbReference type="HOGENOM" id="CLU_028223_2_0_1"/>
<keyword evidence="4" id="KW-0547">Nucleotide-binding</keyword>
<accession>J3PCN1</accession>
<dbReference type="Gene3D" id="3.40.50.300">
    <property type="entry name" value="P-loop containing nucleotide triphosphate hydrolases"/>
    <property type="match status" value="1"/>
</dbReference>
<feature type="domain" description="Orc1-like AAA ATPase" evidence="8">
    <location>
        <begin position="21"/>
        <end position="179"/>
    </location>
</feature>
<dbReference type="STRING" id="644352.J3PCN1"/>
<evidence type="ECO:0000256" key="6">
    <source>
        <dbReference type="ARBA" id="ARBA00023242"/>
    </source>
</evidence>
<evidence type="ECO:0000313" key="13">
    <source>
        <dbReference type="Proteomes" id="UP000006039"/>
    </source>
</evidence>
<dbReference type="GeneID" id="20351709"/>
<evidence type="ECO:0000259" key="10">
    <source>
        <dbReference type="Pfam" id="PF21639"/>
    </source>
</evidence>
<evidence type="ECO:0000256" key="2">
    <source>
        <dbReference type="ARBA" id="ARBA00006269"/>
    </source>
</evidence>
<feature type="compositionally biased region" description="Low complexity" evidence="7">
    <location>
        <begin position="314"/>
        <end position="326"/>
    </location>
</feature>
<dbReference type="InterPro" id="IPR041664">
    <property type="entry name" value="AAA_16"/>
</dbReference>
<keyword evidence="5" id="KW-0067">ATP-binding</keyword>
<dbReference type="Pfam" id="PF14630">
    <property type="entry name" value="ORC5_C"/>
    <property type="match status" value="1"/>
</dbReference>
<protein>
    <submittedName>
        <fullName evidence="11 12">Uncharacterized protein</fullName>
    </submittedName>
</protein>
<dbReference type="GO" id="GO:0005664">
    <property type="term" value="C:nuclear origin of replication recognition complex"/>
    <property type="evidence" value="ECO:0007669"/>
    <property type="project" value="TreeGrafter"/>
</dbReference>
<dbReference type="Pfam" id="PF13191">
    <property type="entry name" value="AAA_16"/>
    <property type="match status" value="1"/>
</dbReference>
<dbReference type="PANTHER" id="PTHR12705:SF0">
    <property type="entry name" value="ORIGIN RECOGNITION COMPLEX SUBUNIT 5"/>
    <property type="match status" value="1"/>
</dbReference>
<dbReference type="AlphaFoldDB" id="J3PCN1"/>
<dbReference type="PANTHER" id="PTHR12705">
    <property type="entry name" value="ORIGIN RECOGNITION COMPLEX SUBUNIT 5"/>
    <property type="match status" value="1"/>
</dbReference>
<evidence type="ECO:0000313" key="12">
    <source>
        <dbReference type="EnsemblFungi" id="EJT72001"/>
    </source>
</evidence>
<dbReference type="SUPFAM" id="SSF52540">
    <property type="entry name" value="P-loop containing nucleoside triphosphate hydrolases"/>
    <property type="match status" value="1"/>
</dbReference>
<reference evidence="12" key="4">
    <citation type="journal article" date="2015" name="G3 (Bethesda)">
        <title>Genome sequences of three phytopathogenic species of the Magnaporthaceae family of fungi.</title>
        <authorList>
            <person name="Okagaki L.H."/>
            <person name="Nunes C.C."/>
            <person name="Sailsbery J."/>
            <person name="Clay B."/>
            <person name="Brown D."/>
            <person name="John T."/>
            <person name="Oh Y."/>
            <person name="Young N."/>
            <person name="Fitzgerald M."/>
            <person name="Haas B.J."/>
            <person name="Zeng Q."/>
            <person name="Young S."/>
            <person name="Adiconis X."/>
            <person name="Fan L."/>
            <person name="Levin J.Z."/>
            <person name="Mitchell T.K."/>
            <person name="Okubara P.A."/>
            <person name="Farman M.L."/>
            <person name="Kohn L.M."/>
            <person name="Birren B."/>
            <person name="Ma L.-J."/>
            <person name="Dean R.A."/>
        </authorList>
    </citation>
    <scope>NUCLEOTIDE SEQUENCE</scope>
    <source>
        <strain evidence="12">R3-111a-1</strain>
    </source>
</reference>
<reference evidence="12" key="5">
    <citation type="submission" date="2018-04" db="UniProtKB">
        <authorList>
            <consortium name="EnsemblFungi"/>
        </authorList>
    </citation>
    <scope>IDENTIFICATION</scope>
    <source>
        <strain evidence="12">R3-111a-1</strain>
    </source>
</reference>
<gene>
    <name evidence="12" type="primary">20351709</name>
    <name evidence="11" type="ORF">GGTG_11251</name>
</gene>
<dbReference type="Proteomes" id="UP000006039">
    <property type="component" value="Unassembled WGS sequence"/>
</dbReference>
<dbReference type="InterPro" id="IPR047088">
    <property type="entry name" value="ORC5_C"/>
</dbReference>
<feature type="domain" description="Origin recognition complex subunit 5 C-terminal" evidence="9">
    <location>
        <begin position="381"/>
        <end position="536"/>
    </location>
</feature>
<dbReference type="RefSeq" id="XP_009227398.1">
    <property type="nucleotide sequence ID" value="XM_009229134.1"/>
</dbReference>
<evidence type="ECO:0000259" key="9">
    <source>
        <dbReference type="Pfam" id="PF14630"/>
    </source>
</evidence>
<evidence type="ECO:0000256" key="3">
    <source>
        <dbReference type="ARBA" id="ARBA00022705"/>
    </source>
</evidence>
<name>J3PCN1_GAET3</name>
<dbReference type="EnsemblFungi" id="EJT72001">
    <property type="protein sequence ID" value="EJT72001"/>
    <property type="gene ID" value="GGTG_11251"/>
</dbReference>
<feature type="domain" description="ORC5 lid" evidence="10">
    <location>
        <begin position="235"/>
        <end position="294"/>
    </location>
</feature>
<feature type="compositionally biased region" description="Low complexity" evidence="7">
    <location>
        <begin position="364"/>
        <end position="375"/>
    </location>
</feature>
<dbReference type="GO" id="GO:0006270">
    <property type="term" value="P:DNA replication initiation"/>
    <property type="evidence" value="ECO:0007669"/>
    <property type="project" value="TreeGrafter"/>
</dbReference>
<sequence>MTSSLFSLPDELVFTALSQSFPCRDPQIRALATLLYPHAAPCRNLVVHGSEATGKSVVTEAVLERMTEDGADLAYAIVSSAECVTGRHLLETTIAKVATALRWPEPAGRCENLSQLTVELAKMIKGGGGPGVPDEDGSPDMSPEGWRFVLVFDGIDRQREAPPTMLPALARLSEIIPNLTTTFIMTCPPPGALKMTMVPHLHFPNYTKAEFIEILSSSPPPPVAGLDADAAADLWPRFVGPVYESLGRAAARTLPALQQACFTLWPRFTAPILAETHGPRELTRLLVAARAHLQDEKILAPGIIAAVHQPVPATEAAEGASEGSSTLPNGTSNGDIDKPSENDSTASAPTPTAAPERRVSVRGTTAAPEQPTAATDLSSLLPTTARLLLVSAYLASHNATKHDLTLFSTHYHGRRRRRGGLSGGTGGPRSKHRKIARRLLGAHAFVFERMLAIFVALRNEWAAGTNRDIDYHTKGAGSTVDGDVAMAVATLSSLRLLARVGGGDATDHGGRWRANVGWDVIRPLGRSMGIEVEDWLID</sequence>
<organism evidence="11">
    <name type="scientific">Gaeumannomyces tritici (strain R3-111a-1)</name>
    <name type="common">Wheat and barley take-all root rot fungus</name>
    <name type="synonym">Gaeumannomyces graminis var. tritici</name>
    <dbReference type="NCBI Taxonomy" id="644352"/>
    <lineage>
        <taxon>Eukaryota</taxon>
        <taxon>Fungi</taxon>
        <taxon>Dikarya</taxon>
        <taxon>Ascomycota</taxon>
        <taxon>Pezizomycotina</taxon>
        <taxon>Sordariomycetes</taxon>
        <taxon>Sordariomycetidae</taxon>
        <taxon>Magnaporthales</taxon>
        <taxon>Magnaporthaceae</taxon>
        <taxon>Gaeumannomyces</taxon>
    </lineage>
</organism>
<evidence type="ECO:0000259" key="8">
    <source>
        <dbReference type="Pfam" id="PF13191"/>
    </source>
</evidence>
<evidence type="ECO:0000256" key="1">
    <source>
        <dbReference type="ARBA" id="ARBA00004123"/>
    </source>
</evidence>
<dbReference type="VEuPathDB" id="FungiDB:GGTG_11251"/>
<proteinExistence type="inferred from homology"/>
<dbReference type="Pfam" id="PF21639">
    <property type="entry name" value="ORC5_lid"/>
    <property type="match status" value="1"/>
</dbReference>
<comment type="similarity">
    <text evidence="2">Belongs to the ORC5 family.</text>
</comment>
<comment type="subcellular location">
    <subcellularLocation>
        <location evidence="1">Nucleus</location>
    </subcellularLocation>
</comment>
<reference evidence="13" key="1">
    <citation type="submission" date="2010-07" db="EMBL/GenBank/DDBJ databases">
        <title>The genome sequence of Gaeumannomyces graminis var. tritici strain R3-111a-1.</title>
        <authorList>
            <consortium name="The Broad Institute Genome Sequencing Platform"/>
            <person name="Ma L.-J."/>
            <person name="Dead R."/>
            <person name="Young S."/>
            <person name="Zeng Q."/>
            <person name="Koehrsen M."/>
            <person name="Alvarado L."/>
            <person name="Berlin A."/>
            <person name="Chapman S.B."/>
            <person name="Chen Z."/>
            <person name="Freedman E."/>
            <person name="Gellesch M."/>
            <person name="Goldberg J."/>
            <person name="Griggs A."/>
            <person name="Gujja S."/>
            <person name="Heilman E.R."/>
            <person name="Heiman D."/>
            <person name="Hepburn T."/>
            <person name="Howarth C."/>
            <person name="Jen D."/>
            <person name="Larson L."/>
            <person name="Mehta T."/>
            <person name="Neiman D."/>
            <person name="Pearson M."/>
            <person name="Roberts A."/>
            <person name="Saif S."/>
            <person name="Shea T."/>
            <person name="Shenoy N."/>
            <person name="Sisk P."/>
            <person name="Stolte C."/>
            <person name="Sykes S."/>
            <person name="Walk T."/>
            <person name="White J."/>
            <person name="Yandava C."/>
            <person name="Haas B."/>
            <person name="Nusbaum C."/>
            <person name="Birren B."/>
        </authorList>
    </citation>
    <scope>NUCLEOTIDE SEQUENCE [LARGE SCALE GENOMIC DNA]</scope>
    <source>
        <strain evidence="13">R3-111a-1</strain>
    </source>
</reference>
<dbReference type="InterPro" id="IPR020796">
    <property type="entry name" value="ORC5"/>
</dbReference>
<feature type="compositionally biased region" description="Low complexity" evidence="7">
    <location>
        <begin position="344"/>
        <end position="354"/>
    </location>
</feature>
<evidence type="ECO:0000313" key="11">
    <source>
        <dbReference type="EMBL" id="EJT72001.1"/>
    </source>
</evidence>
<dbReference type="OrthoDB" id="365981at2759"/>
<dbReference type="InterPro" id="IPR048866">
    <property type="entry name" value="ORC5_lid"/>
</dbReference>
<feature type="region of interest" description="Disordered" evidence="7">
    <location>
        <begin position="314"/>
        <end position="377"/>
    </location>
</feature>
<reference evidence="11" key="2">
    <citation type="submission" date="2010-07" db="EMBL/GenBank/DDBJ databases">
        <authorList>
            <consortium name="The Broad Institute Genome Sequencing Platform"/>
            <consortium name="Broad Institute Genome Sequencing Center for Infectious Disease"/>
            <person name="Ma L.-J."/>
            <person name="Dead R."/>
            <person name="Young S."/>
            <person name="Zeng Q."/>
            <person name="Koehrsen M."/>
            <person name="Alvarado L."/>
            <person name="Berlin A."/>
            <person name="Chapman S.B."/>
            <person name="Chen Z."/>
            <person name="Freedman E."/>
            <person name="Gellesch M."/>
            <person name="Goldberg J."/>
            <person name="Griggs A."/>
            <person name="Gujja S."/>
            <person name="Heilman E.R."/>
            <person name="Heiman D."/>
            <person name="Hepburn T."/>
            <person name="Howarth C."/>
            <person name="Jen D."/>
            <person name="Larson L."/>
            <person name="Mehta T."/>
            <person name="Neiman D."/>
            <person name="Pearson M."/>
            <person name="Roberts A."/>
            <person name="Saif S."/>
            <person name="Shea T."/>
            <person name="Shenoy N."/>
            <person name="Sisk P."/>
            <person name="Stolte C."/>
            <person name="Sykes S."/>
            <person name="Walk T."/>
            <person name="White J."/>
            <person name="Yandava C."/>
            <person name="Haas B."/>
            <person name="Nusbaum C."/>
            <person name="Birren B."/>
        </authorList>
    </citation>
    <scope>NUCLEOTIDE SEQUENCE</scope>
    <source>
        <strain evidence="11">R3-111a-1</strain>
    </source>
</reference>